<dbReference type="EMBL" id="LT551908">
    <property type="protein sequence ID" value="SAL97745.1"/>
    <property type="molecule type" value="Genomic_DNA"/>
</dbReference>
<dbReference type="PROSITE" id="PS00036">
    <property type="entry name" value="BZIP_BASIC"/>
    <property type="match status" value="1"/>
</dbReference>
<accession>A0A168LZN1</accession>
<feature type="region of interest" description="Disordered" evidence="1">
    <location>
        <begin position="28"/>
        <end position="71"/>
    </location>
</feature>
<dbReference type="AlphaFoldDB" id="A0A168LZN1"/>
<dbReference type="CDD" id="cd14688">
    <property type="entry name" value="bZIP_YAP"/>
    <property type="match status" value="1"/>
</dbReference>
<evidence type="ECO:0000313" key="3">
    <source>
        <dbReference type="EMBL" id="SAL97745.1"/>
    </source>
</evidence>
<feature type="region of interest" description="Disordered" evidence="1">
    <location>
        <begin position="197"/>
        <end position="217"/>
    </location>
</feature>
<name>A0A168LZN1_ABSGL</name>
<feature type="compositionally biased region" description="Basic and acidic residues" evidence="1">
    <location>
        <begin position="50"/>
        <end position="71"/>
    </location>
</feature>
<dbReference type="OrthoDB" id="2593073at2759"/>
<dbReference type="SUPFAM" id="SSF57959">
    <property type="entry name" value="Leucine zipper domain"/>
    <property type="match status" value="1"/>
</dbReference>
<dbReference type="OMA" id="TEAHEEY"/>
<dbReference type="InterPro" id="IPR046347">
    <property type="entry name" value="bZIP_sf"/>
</dbReference>
<evidence type="ECO:0000256" key="1">
    <source>
        <dbReference type="SAM" id="MobiDB-lite"/>
    </source>
</evidence>
<dbReference type="InterPro" id="IPR021833">
    <property type="entry name" value="DUF3425"/>
</dbReference>
<organism evidence="3">
    <name type="scientific">Absidia glauca</name>
    <name type="common">Pin mould</name>
    <dbReference type="NCBI Taxonomy" id="4829"/>
    <lineage>
        <taxon>Eukaryota</taxon>
        <taxon>Fungi</taxon>
        <taxon>Fungi incertae sedis</taxon>
        <taxon>Mucoromycota</taxon>
        <taxon>Mucoromycotina</taxon>
        <taxon>Mucoromycetes</taxon>
        <taxon>Mucorales</taxon>
        <taxon>Cunninghamellaceae</taxon>
        <taxon>Absidia</taxon>
    </lineage>
</organism>
<feature type="region of interest" description="Disordered" evidence="1">
    <location>
        <begin position="250"/>
        <end position="336"/>
    </location>
</feature>
<dbReference type="Pfam" id="PF11905">
    <property type="entry name" value="DUF3425"/>
    <property type="match status" value="1"/>
</dbReference>
<feature type="compositionally biased region" description="Low complexity" evidence="1">
    <location>
        <begin position="532"/>
        <end position="546"/>
    </location>
</feature>
<dbReference type="GO" id="GO:0003700">
    <property type="term" value="F:DNA-binding transcription factor activity"/>
    <property type="evidence" value="ECO:0007669"/>
    <property type="project" value="InterPro"/>
</dbReference>
<feature type="compositionally biased region" description="Low complexity" evidence="1">
    <location>
        <begin position="199"/>
        <end position="212"/>
    </location>
</feature>
<feature type="region of interest" description="Disordered" evidence="1">
    <location>
        <begin position="508"/>
        <end position="546"/>
    </location>
</feature>
<protein>
    <recommendedName>
        <fullName evidence="2">BZIP domain-containing protein</fullName>
    </recommendedName>
</protein>
<dbReference type="InParanoid" id="A0A168LZN1"/>
<dbReference type="PANTHER" id="PTHR38116:SF9">
    <property type="entry name" value="BZIP DOMAIN-CONTAINING PROTEIN"/>
    <property type="match status" value="1"/>
</dbReference>
<proteinExistence type="predicted"/>
<feature type="domain" description="BZIP" evidence="2">
    <location>
        <begin position="52"/>
        <end position="66"/>
    </location>
</feature>
<evidence type="ECO:0000259" key="2">
    <source>
        <dbReference type="PROSITE" id="PS00036"/>
    </source>
</evidence>
<dbReference type="SMART" id="SM00338">
    <property type="entry name" value="BRLZ"/>
    <property type="match status" value="1"/>
</dbReference>
<gene>
    <name evidence="3" type="primary">ABSGL_03253.1 scaffold 4278</name>
</gene>
<sequence length="546" mass="62218">MTEPEDRKRQARYSFQYFDEACDVGVENENGERVRKRKKPGRKPNPPSQQERREQNRLAQRNFREREQQRRKEREQQWKEYLAELAALRRRLAIAEYENNYLRGWVLQLMLSSLAQNGTVPQVWVDTRQYPIANPFMASSAATAASNGLDEVYQIPPMLDLALDSHTRSILEFKEAMKIADNGSPSCPLVRRAHHFRTRQQQQRQSMTTTDLPIPPPPSTVTPCQYKSIQELLSTDIISLNTNSQDVRHTFPAWMPPSSISTFCPNTKDGGSKSPEPSDGQQLKSAAAAAATSPKIIQRSHSPPATTAPSSSSPASIPDTDLDKRTTRNTSPTIILPELLTSPQSIHITTVSAIRRTQSVKGTIFESPTLKRPEDLTHMPPIQALHILRLQLKVGSLIGELVPYTLTPTALQRVIPHDVRIDYVPSGTMRDRMIIFQDYFDMDECIQFLCGNSVFVGGDIRDSRNWVLDPRASEKYWFFSHHLYDHHFDDCHIPDEFTDELKEWTAKQQEFHQQQQQKQQCRSTSAPEYPVDLNSSNNSDSLPTPS</sequence>
<feature type="compositionally biased region" description="Low complexity" evidence="1">
    <location>
        <begin position="302"/>
        <end position="316"/>
    </location>
</feature>
<reference evidence="3" key="1">
    <citation type="submission" date="2016-04" db="EMBL/GenBank/DDBJ databases">
        <authorList>
            <person name="Evans L.H."/>
            <person name="Alamgir A."/>
            <person name="Owens N."/>
            <person name="Weber N.D."/>
            <person name="Virtaneva K."/>
            <person name="Barbian K."/>
            <person name="Babar A."/>
            <person name="Rosenke K."/>
        </authorList>
    </citation>
    <scope>NUCLEOTIDE SEQUENCE [LARGE SCALE GENOMIC DNA]</scope>
    <source>
        <strain evidence="3">CBS 101.48</strain>
    </source>
</reference>
<dbReference type="PANTHER" id="PTHR38116">
    <property type="entry name" value="CHROMOSOME 7, WHOLE GENOME SHOTGUN SEQUENCE"/>
    <property type="match status" value="1"/>
</dbReference>
<dbReference type="InterPro" id="IPR004827">
    <property type="entry name" value="bZIP"/>
</dbReference>
<keyword evidence="4" id="KW-1185">Reference proteome</keyword>
<evidence type="ECO:0000313" key="4">
    <source>
        <dbReference type="Proteomes" id="UP000078561"/>
    </source>
</evidence>
<dbReference type="Proteomes" id="UP000078561">
    <property type="component" value="Unassembled WGS sequence"/>
</dbReference>
<dbReference type="Gene3D" id="1.20.5.170">
    <property type="match status" value="1"/>
</dbReference>
<feature type="compositionally biased region" description="Low complexity" evidence="1">
    <location>
        <begin position="511"/>
        <end position="520"/>
    </location>
</feature>